<gene>
    <name evidence="1" type="ORF">C436_18651</name>
</gene>
<keyword evidence="2" id="KW-1185">Reference proteome</keyword>
<reference evidence="1 2" key="1">
    <citation type="journal article" date="2014" name="PLoS Genet.">
        <title>Phylogenetically driven sequencing of extremely halophilic archaea reveals strategies for static and dynamic osmo-response.</title>
        <authorList>
            <person name="Becker E.A."/>
            <person name="Seitzer P.M."/>
            <person name="Tritt A."/>
            <person name="Larsen D."/>
            <person name="Krusor M."/>
            <person name="Yao A.I."/>
            <person name="Wu D."/>
            <person name="Madern D."/>
            <person name="Eisen J.A."/>
            <person name="Darling A.E."/>
            <person name="Facciotti M.T."/>
        </authorList>
    </citation>
    <scope>NUCLEOTIDE SEQUENCE [LARGE SCALE GENOMIC DNA]</scope>
    <source>
        <strain evidence="1 2">ATCC 33800</strain>
    </source>
</reference>
<dbReference type="RefSeq" id="WP_004966264.1">
    <property type="nucleotide sequence ID" value="NZ_AOLR01000039.1"/>
</dbReference>
<evidence type="ECO:0008006" key="3">
    <source>
        <dbReference type="Google" id="ProtNLM"/>
    </source>
</evidence>
<proteinExistence type="predicted"/>
<dbReference type="AlphaFoldDB" id="M0JNI4"/>
<protein>
    <recommendedName>
        <fullName evidence="3">DUF1102 domain-containing protein</fullName>
    </recommendedName>
</protein>
<evidence type="ECO:0000313" key="1">
    <source>
        <dbReference type="EMBL" id="EMA09923.1"/>
    </source>
</evidence>
<dbReference type="OrthoDB" id="241473at2157"/>
<accession>M0JNI4</accession>
<name>M0JNI4_9EURY</name>
<comment type="caution">
    <text evidence="1">The sequence shown here is derived from an EMBL/GenBank/DDBJ whole genome shotgun (WGS) entry which is preliminary data.</text>
</comment>
<organism evidence="1 2">
    <name type="scientific">Haloarcula marismortui ATCC 33800</name>
    <dbReference type="NCBI Taxonomy" id="662476"/>
    <lineage>
        <taxon>Archaea</taxon>
        <taxon>Methanobacteriati</taxon>
        <taxon>Methanobacteriota</taxon>
        <taxon>Stenosarchaea group</taxon>
        <taxon>Halobacteria</taxon>
        <taxon>Halobacteriales</taxon>
        <taxon>Haloarculaceae</taxon>
        <taxon>Haloarcula</taxon>
    </lineage>
</organism>
<feature type="non-terminal residue" evidence="1">
    <location>
        <position position="194"/>
    </location>
</feature>
<dbReference type="EMBL" id="AOLR01000039">
    <property type="protein sequence ID" value="EMA09923.1"/>
    <property type="molecule type" value="Genomic_DNA"/>
</dbReference>
<sequence>MRRRKLLIGIGATAAGGSAAFGTEAFTSVQAERNVDVAVAGDQSSFIAIQPLDSANAGKYVNTESDNTVGLELDGDNSGSGEGVTQDAITQLEDLFRVVNQGSQEVSVYFEDDSDAVTFRVTRSTETSTNGSNGQSLEGAANSVELGVGEQIVVGLTVDTLNNDVSGQLLDNVTLYADANASAPEQSIPEPQYV</sequence>
<dbReference type="Proteomes" id="UP000011659">
    <property type="component" value="Unassembled WGS sequence"/>
</dbReference>
<evidence type="ECO:0000313" key="2">
    <source>
        <dbReference type="Proteomes" id="UP000011659"/>
    </source>
</evidence>